<dbReference type="SMART" id="SM00304">
    <property type="entry name" value="HAMP"/>
    <property type="match status" value="1"/>
</dbReference>
<sequence>MYIRTKFAMILFILIIGVSVVLTVFYIQSKQTEEISVTTTKALFAIKAVEKLVYDLSQLATTSNKDIIFASYSKDSKKAEQLFNEIKNNKTLYSMRENSEIGAFFYVMLDNWKRVPQLMAEVEEKYAAYRKSAKLSLTIPFSEAAQNQNYKSEVFDTYSSILRLSSYLRDKVIYNSDIIREELRKNMQNTIKSGTMISFAVAVASSLLVIILIMILSNRVVSRLKDFGNYADSLSIGDFSYHMDIKTHDEFAELSFKFNHLVIGLRKNIDAVLDFTRTVGLKLQEELDINQLYSIIATSLHKNTHASASAVCIVQGSYLIPVAIDGLFPAPFLAEEVTVEGDYIDDPFLLFHIAKIPLSHPLFSRALSGEEVFIKEEKTFNGEKISSLAIFPLKISRRVLGVICTVTDASTPPLTDLDVVHLKTFTDYTAVTLDNYTKYQQILVQQKIKQDMLVAKEIQQELLPPGYVKTSSCTICTLYRPLWEISGDYFDIITLRDKSTLVILCDVAGKGISASLVMVMIRTILRLVASSSKTPAEI</sequence>
<keyword evidence="5" id="KW-1185">Reference proteome</keyword>
<dbReference type="Gene3D" id="3.30.450.40">
    <property type="match status" value="1"/>
</dbReference>
<dbReference type="Proteomes" id="UP001466331">
    <property type="component" value="Unassembled WGS sequence"/>
</dbReference>
<keyword evidence="2" id="KW-0472">Membrane</keyword>
<evidence type="ECO:0000256" key="1">
    <source>
        <dbReference type="ARBA" id="ARBA00022801"/>
    </source>
</evidence>
<evidence type="ECO:0000259" key="3">
    <source>
        <dbReference type="PROSITE" id="PS50885"/>
    </source>
</evidence>
<dbReference type="Gene3D" id="3.60.40.10">
    <property type="entry name" value="PPM-type phosphatase domain"/>
    <property type="match status" value="1"/>
</dbReference>
<name>A0ABU9UAJ5_9SPIR</name>
<dbReference type="Gene3D" id="6.10.340.10">
    <property type="match status" value="1"/>
</dbReference>
<feature type="non-terminal residue" evidence="4">
    <location>
        <position position="538"/>
    </location>
</feature>
<dbReference type="SUPFAM" id="SSF55781">
    <property type="entry name" value="GAF domain-like"/>
    <property type="match status" value="1"/>
</dbReference>
<dbReference type="CDD" id="cd06225">
    <property type="entry name" value="HAMP"/>
    <property type="match status" value="1"/>
</dbReference>
<dbReference type="InterPro" id="IPR003660">
    <property type="entry name" value="HAMP_dom"/>
</dbReference>
<dbReference type="SMART" id="SM00065">
    <property type="entry name" value="GAF"/>
    <property type="match status" value="1"/>
</dbReference>
<evidence type="ECO:0000256" key="2">
    <source>
        <dbReference type="SAM" id="Phobius"/>
    </source>
</evidence>
<keyword evidence="2" id="KW-1133">Transmembrane helix</keyword>
<dbReference type="InterPro" id="IPR052016">
    <property type="entry name" value="Bact_Sigma-Reg"/>
</dbReference>
<feature type="transmembrane region" description="Helical" evidence="2">
    <location>
        <begin position="7"/>
        <end position="27"/>
    </location>
</feature>
<organism evidence="4 5">
    <name type="scientific">Rarispira pelagica</name>
    <dbReference type="NCBI Taxonomy" id="3141764"/>
    <lineage>
        <taxon>Bacteria</taxon>
        <taxon>Pseudomonadati</taxon>
        <taxon>Spirochaetota</taxon>
        <taxon>Spirochaetia</taxon>
        <taxon>Winmispirales</taxon>
        <taxon>Winmispiraceae</taxon>
        <taxon>Rarispira</taxon>
    </lineage>
</organism>
<dbReference type="Pfam" id="PF07228">
    <property type="entry name" value="SpoIIE"/>
    <property type="match status" value="1"/>
</dbReference>
<accession>A0ABU9UAJ5</accession>
<dbReference type="InterPro" id="IPR003018">
    <property type="entry name" value="GAF"/>
</dbReference>
<dbReference type="InterPro" id="IPR036457">
    <property type="entry name" value="PPM-type-like_dom_sf"/>
</dbReference>
<dbReference type="PROSITE" id="PS50885">
    <property type="entry name" value="HAMP"/>
    <property type="match status" value="1"/>
</dbReference>
<protein>
    <submittedName>
        <fullName evidence="4">SpoIIE family protein phosphatase</fullName>
    </submittedName>
</protein>
<dbReference type="PANTHER" id="PTHR43156">
    <property type="entry name" value="STAGE II SPORULATION PROTEIN E-RELATED"/>
    <property type="match status" value="1"/>
</dbReference>
<keyword evidence="1" id="KW-0378">Hydrolase</keyword>
<feature type="domain" description="HAMP" evidence="3">
    <location>
        <begin position="218"/>
        <end position="270"/>
    </location>
</feature>
<dbReference type="RefSeq" id="WP_420069122.1">
    <property type="nucleotide sequence ID" value="NZ_JBCHKQ010000001.1"/>
</dbReference>
<reference evidence="4 5" key="1">
    <citation type="submission" date="2024-03" db="EMBL/GenBank/DDBJ databases">
        <title>Ignisphaera cupida sp. nov., a hyperthermophilic hydrolytic archaeon from a hot spring of Kamchatka, and proposal of Ignisphaeraceae fam. nov.</title>
        <authorList>
            <person name="Podosokorskaya O.A."/>
            <person name="Elcheninov A.G."/>
            <person name="Maltseva A.I."/>
            <person name="Zayulina K.S."/>
            <person name="Novikov A."/>
            <person name="Merkel A.Y."/>
        </authorList>
    </citation>
    <scope>NUCLEOTIDE SEQUENCE [LARGE SCALE GENOMIC DNA]</scope>
    <source>
        <strain evidence="4 5">38H-sp</strain>
    </source>
</reference>
<evidence type="ECO:0000313" key="5">
    <source>
        <dbReference type="Proteomes" id="UP001466331"/>
    </source>
</evidence>
<keyword evidence="2" id="KW-0812">Transmembrane</keyword>
<feature type="transmembrane region" description="Helical" evidence="2">
    <location>
        <begin position="196"/>
        <end position="216"/>
    </location>
</feature>
<dbReference type="EMBL" id="JBCHKQ010000001">
    <property type="protein sequence ID" value="MEM5947681.1"/>
    <property type="molecule type" value="Genomic_DNA"/>
</dbReference>
<comment type="caution">
    <text evidence="4">The sequence shown here is derived from an EMBL/GenBank/DDBJ whole genome shotgun (WGS) entry which is preliminary data.</text>
</comment>
<gene>
    <name evidence="4" type="ORF">WKV44_03895</name>
</gene>
<dbReference type="InterPro" id="IPR001932">
    <property type="entry name" value="PPM-type_phosphatase-like_dom"/>
</dbReference>
<dbReference type="InterPro" id="IPR029016">
    <property type="entry name" value="GAF-like_dom_sf"/>
</dbReference>
<dbReference type="PANTHER" id="PTHR43156:SF2">
    <property type="entry name" value="STAGE II SPORULATION PROTEIN E"/>
    <property type="match status" value="1"/>
</dbReference>
<evidence type="ECO:0000313" key="4">
    <source>
        <dbReference type="EMBL" id="MEM5947681.1"/>
    </source>
</evidence>
<proteinExistence type="predicted"/>